<dbReference type="EMBL" id="CAJOBA010004748">
    <property type="protein sequence ID" value="CAF3722609.1"/>
    <property type="molecule type" value="Genomic_DNA"/>
</dbReference>
<organism evidence="3 6">
    <name type="scientific">Didymodactylos carnosus</name>
    <dbReference type="NCBI Taxonomy" id="1234261"/>
    <lineage>
        <taxon>Eukaryota</taxon>
        <taxon>Metazoa</taxon>
        <taxon>Spiralia</taxon>
        <taxon>Gnathifera</taxon>
        <taxon>Rotifera</taxon>
        <taxon>Eurotatoria</taxon>
        <taxon>Bdelloidea</taxon>
        <taxon>Philodinida</taxon>
        <taxon>Philodinidae</taxon>
        <taxon>Didymodactylos</taxon>
    </lineage>
</organism>
<sequence>MNERLLEMYDWETLTPENQQEQDQLFELESTVAMEQPILVQDCVKPSPRIHAFESSEEGEQQKKNQMAEEYDQTPLRNMHNNSTPHSFDSILFQIEPMQDLQQTDPSPGTSQHNNTKLQQNKAATARRTQPDD</sequence>
<feature type="region of interest" description="Disordered" evidence="1">
    <location>
        <begin position="53"/>
        <end position="133"/>
    </location>
</feature>
<dbReference type="EMBL" id="CAJNOQ010003922">
    <property type="protein sequence ID" value="CAF1036018.1"/>
    <property type="molecule type" value="Genomic_DNA"/>
</dbReference>
<dbReference type="Proteomes" id="UP000677228">
    <property type="component" value="Unassembled WGS sequence"/>
</dbReference>
<proteinExistence type="predicted"/>
<keyword evidence="6" id="KW-1185">Reference proteome</keyword>
<dbReference type="OrthoDB" id="10072164at2759"/>
<evidence type="ECO:0000313" key="2">
    <source>
        <dbReference type="EMBL" id="CAF0948145.1"/>
    </source>
</evidence>
<evidence type="ECO:0000256" key="1">
    <source>
        <dbReference type="SAM" id="MobiDB-lite"/>
    </source>
</evidence>
<feature type="compositionally biased region" description="Polar residues" evidence="1">
    <location>
        <begin position="100"/>
        <end position="123"/>
    </location>
</feature>
<evidence type="ECO:0000313" key="6">
    <source>
        <dbReference type="Proteomes" id="UP000663829"/>
    </source>
</evidence>
<dbReference type="EMBL" id="CAJNOK010004742">
    <property type="protein sequence ID" value="CAF0948145.1"/>
    <property type="molecule type" value="Genomic_DNA"/>
</dbReference>
<dbReference type="Proteomes" id="UP000682733">
    <property type="component" value="Unassembled WGS sequence"/>
</dbReference>
<dbReference type="AlphaFoldDB" id="A0A814JDB2"/>
<reference evidence="3" key="1">
    <citation type="submission" date="2021-02" db="EMBL/GenBank/DDBJ databases">
        <authorList>
            <person name="Nowell W R."/>
        </authorList>
    </citation>
    <scope>NUCLEOTIDE SEQUENCE</scope>
</reference>
<accession>A0A814JDB2</accession>
<dbReference type="Proteomes" id="UP000681722">
    <property type="component" value="Unassembled WGS sequence"/>
</dbReference>
<name>A0A814JDB2_9BILA</name>
<evidence type="ECO:0000313" key="3">
    <source>
        <dbReference type="EMBL" id="CAF1036018.1"/>
    </source>
</evidence>
<protein>
    <submittedName>
        <fullName evidence="3">Uncharacterized protein</fullName>
    </submittedName>
</protein>
<evidence type="ECO:0000313" key="4">
    <source>
        <dbReference type="EMBL" id="CAF3722609.1"/>
    </source>
</evidence>
<dbReference type="Proteomes" id="UP000663829">
    <property type="component" value="Unassembled WGS sequence"/>
</dbReference>
<comment type="caution">
    <text evidence="3">The sequence shown here is derived from an EMBL/GenBank/DDBJ whole genome shotgun (WGS) entry which is preliminary data.</text>
</comment>
<evidence type="ECO:0000313" key="5">
    <source>
        <dbReference type="EMBL" id="CAF3806597.1"/>
    </source>
</evidence>
<dbReference type="EMBL" id="CAJOBC010003922">
    <property type="protein sequence ID" value="CAF3806597.1"/>
    <property type="molecule type" value="Genomic_DNA"/>
</dbReference>
<feature type="compositionally biased region" description="Polar residues" evidence="1">
    <location>
        <begin position="75"/>
        <end position="87"/>
    </location>
</feature>
<gene>
    <name evidence="3" type="ORF">GPM918_LOCUS15530</name>
    <name evidence="2" type="ORF">OVA965_LOCUS12007</name>
    <name evidence="5" type="ORF">SRO942_LOCUS15530</name>
    <name evidence="4" type="ORF">TMI583_LOCUS12012</name>
</gene>